<accession>A0A915ER14</accession>
<feature type="compositionally biased region" description="Basic residues" evidence="1">
    <location>
        <begin position="18"/>
        <end position="30"/>
    </location>
</feature>
<name>A0A915ER14_9BILA</name>
<feature type="compositionally biased region" description="Basic residues" evidence="1">
    <location>
        <begin position="39"/>
        <end position="64"/>
    </location>
</feature>
<dbReference type="AlphaFoldDB" id="A0A915ER14"/>
<proteinExistence type="predicted"/>
<evidence type="ECO:0000313" key="2">
    <source>
        <dbReference type="Proteomes" id="UP000887574"/>
    </source>
</evidence>
<feature type="region of interest" description="Disordered" evidence="1">
    <location>
        <begin position="17"/>
        <end position="64"/>
    </location>
</feature>
<sequence length="233" mass="26596">MSAHITVNDILSAGPVHDRKKSITKARYIKPTKPSNNKRTTKARKWRTTKKGKNRKTTKNKRPGFTRVSRKVTWSKNRPTERRPKGINKCIAKRCKSDSTCKQYSQKLRSQGGNFRECNYCNIVLNTCSPYKGKGGNRRCDRDQGCGKGKMCQWAKTKTSQQRGNLNEMIRKGWCMVKESGLKGRCRTTSDCQPPKICYNTDGDELGQCRKQQSIQGCTKDEDCRKMNTAKSL</sequence>
<protein>
    <submittedName>
        <fullName evidence="3">Uncharacterized protein</fullName>
    </submittedName>
</protein>
<organism evidence="2 3">
    <name type="scientific">Ditylenchus dipsaci</name>
    <dbReference type="NCBI Taxonomy" id="166011"/>
    <lineage>
        <taxon>Eukaryota</taxon>
        <taxon>Metazoa</taxon>
        <taxon>Ecdysozoa</taxon>
        <taxon>Nematoda</taxon>
        <taxon>Chromadorea</taxon>
        <taxon>Rhabditida</taxon>
        <taxon>Tylenchina</taxon>
        <taxon>Tylenchomorpha</taxon>
        <taxon>Sphaerularioidea</taxon>
        <taxon>Anguinidae</taxon>
        <taxon>Anguininae</taxon>
        <taxon>Ditylenchus</taxon>
    </lineage>
</organism>
<evidence type="ECO:0000256" key="1">
    <source>
        <dbReference type="SAM" id="MobiDB-lite"/>
    </source>
</evidence>
<dbReference type="Proteomes" id="UP000887574">
    <property type="component" value="Unplaced"/>
</dbReference>
<reference evidence="3" key="1">
    <citation type="submission" date="2022-11" db="UniProtKB">
        <authorList>
            <consortium name="WormBaseParasite"/>
        </authorList>
    </citation>
    <scope>IDENTIFICATION</scope>
</reference>
<dbReference type="WBParaSite" id="jg888">
    <property type="protein sequence ID" value="jg888"/>
    <property type="gene ID" value="jg888"/>
</dbReference>
<keyword evidence="2" id="KW-1185">Reference proteome</keyword>
<evidence type="ECO:0000313" key="3">
    <source>
        <dbReference type="WBParaSite" id="jg888"/>
    </source>
</evidence>